<evidence type="ECO:0000256" key="2">
    <source>
        <dbReference type="ARBA" id="ARBA00022448"/>
    </source>
</evidence>
<dbReference type="Pfam" id="PF00034">
    <property type="entry name" value="Cytochrom_C"/>
    <property type="match status" value="3"/>
</dbReference>
<keyword evidence="2" id="KW-0813">Transport</keyword>
<feature type="domain" description="Cytochrome c" evidence="13">
    <location>
        <begin position="31"/>
        <end position="134"/>
    </location>
</feature>
<evidence type="ECO:0000256" key="6">
    <source>
        <dbReference type="ARBA" id="ARBA00022729"/>
    </source>
</evidence>
<keyword evidence="6 12" id="KW-0732">Signal</keyword>
<gene>
    <name evidence="14" type="ORF">ISP15_04140</name>
</gene>
<keyword evidence="5 11" id="KW-0479">Metal-binding</keyword>
<feature type="signal peptide" evidence="12">
    <location>
        <begin position="1"/>
        <end position="20"/>
    </location>
</feature>
<evidence type="ECO:0000256" key="5">
    <source>
        <dbReference type="ARBA" id="ARBA00022723"/>
    </source>
</evidence>
<dbReference type="SUPFAM" id="SSF46626">
    <property type="entry name" value="Cytochrome c"/>
    <property type="match status" value="3"/>
</dbReference>
<feature type="chain" id="PRO_5046599147" evidence="12">
    <location>
        <begin position="21"/>
        <end position="411"/>
    </location>
</feature>
<evidence type="ECO:0000313" key="14">
    <source>
        <dbReference type="EMBL" id="MFK2899515.1"/>
    </source>
</evidence>
<dbReference type="InterPro" id="IPR008168">
    <property type="entry name" value="Cyt_C_IC"/>
</dbReference>
<evidence type="ECO:0000256" key="12">
    <source>
        <dbReference type="SAM" id="SignalP"/>
    </source>
</evidence>
<dbReference type="EMBL" id="JADIKJ010000003">
    <property type="protein sequence ID" value="MFK2899515.1"/>
    <property type="molecule type" value="Genomic_DNA"/>
</dbReference>
<keyword evidence="9 11" id="KW-0408">Iron</keyword>
<dbReference type="PANTHER" id="PTHR35008:SF8">
    <property type="entry name" value="ALCOHOL DEHYDROGENASE CYTOCHROME C SUBUNIT"/>
    <property type="match status" value="1"/>
</dbReference>
<dbReference type="PROSITE" id="PS51007">
    <property type="entry name" value="CYTC"/>
    <property type="match status" value="3"/>
</dbReference>
<keyword evidence="8" id="KW-0249">Electron transport</keyword>
<dbReference type="InterPro" id="IPR014353">
    <property type="entry name" value="Membr-bd_ADH_cyt_c"/>
</dbReference>
<evidence type="ECO:0000256" key="11">
    <source>
        <dbReference type="PROSITE-ProRule" id="PRU00433"/>
    </source>
</evidence>
<dbReference type="RefSeq" id="WP_404545442.1">
    <property type="nucleotide sequence ID" value="NZ_JADIKJ010000003.1"/>
</dbReference>
<feature type="domain" description="Cytochrome c" evidence="13">
    <location>
        <begin position="297"/>
        <end position="387"/>
    </location>
</feature>
<keyword evidence="10" id="KW-0472">Membrane</keyword>
<dbReference type="PRINTS" id="PR00605">
    <property type="entry name" value="CYTCHROMECIC"/>
</dbReference>
<keyword evidence="3" id="KW-1003">Cell membrane</keyword>
<keyword evidence="15" id="KW-1185">Reference proteome</keyword>
<accession>A0ABW8JGU0</accession>
<evidence type="ECO:0000256" key="7">
    <source>
        <dbReference type="ARBA" id="ARBA00022737"/>
    </source>
</evidence>
<evidence type="ECO:0000256" key="4">
    <source>
        <dbReference type="ARBA" id="ARBA00022617"/>
    </source>
</evidence>
<comment type="caution">
    <text evidence="14">The sequence shown here is derived from an EMBL/GenBank/DDBJ whole genome shotgun (WGS) entry which is preliminary data.</text>
</comment>
<comment type="subcellular location">
    <subcellularLocation>
        <location evidence="1">Cell membrane</location>
    </subcellularLocation>
</comment>
<evidence type="ECO:0000313" key="15">
    <source>
        <dbReference type="Proteomes" id="UP001620461"/>
    </source>
</evidence>
<name>A0ABW8JGU0_9GAMM</name>
<organism evidence="14 15">
    <name type="scientific">Dyella jejuensis</name>
    <dbReference type="NCBI Taxonomy" id="1432009"/>
    <lineage>
        <taxon>Bacteria</taxon>
        <taxon>Pseudomonadati</taxon>
        <taxon>Pseudomonadota</taxon>
        <taxon>Gammaproteobacteria</taxon>
        <taxon>Lysobacterales</taxon>
        <taxon>Rhodanobacteraceae</taxon>
        <taxon>Dyella</taxon>
    </lineage>
</organism>
<evidence type="ECO:0000259" key="13">
    <source>
        <dbReference type="PROSITE" id="PS51007"/>
    </source>
</evidence>
<protein>
    <submittedName>
        <fullName evidence="14">C-type cytochrome</fullName>
    </submittedName>
</protein>
<evidence type="ECO:0000256" key="8">
    <source>
        <dbReference type="ARBA" id="ARBA00022982"/>
    </source>
</evidence>
<evidence type="ECO:0000256" key="9">
    <source>
        <dbReference type="ARBA" id="ARBA00023004"/>
    </source>
</evidence>
<dbReference type="InterPro" id="IPR051459">
    <property type="entry name" value="Cytochrome_c-type_DH"/>
</dbReference>
<dbReference type="PANTHER" id="PTHR35008">
    <property type="entry name" value="BLL4482 PROTEIN-RELATED"/>
    <property type="match status" value="1"/>
</dbReference>
<dbReference type="PIRSF" id="PIRSF000018">
    <property type="entry name" value="Mb_ADH_cyt_c"/>
    <property type="match status" value="1"/>
</dbReference>
<sequence>MKRIALIVAMLACTIVPSFAAQDRLGSHDFVSVSHGRYLVKAGDCEACHTVQGGAAFAGGRPVPTPFGIIYSDNLTPDRDTGIGTWTGDDFYQAMHNGIDRQGKHLYPAFPYPWFTRLSRSDVHDIKAYLDTLTPVRQVDREPMLPWPISNRHAMAAWNALYFRAGTYAYRDDRSPQWNRGAYLVQGAGHCGACHSDKNILGAANHKHPLQGGFAENVYAPNLGQGEEDGLSRWSEQDIVDYLKTGRSRQATAAGPMAEAVEQSTQYLTQADLQAIALYLKGVEGPRPDRIAVPDAHVMRDGAGIYEDECTGCHMEDGNGESSVFPALRGNNSVTTSEPDTVIATVLQGAKLPATKSSPTALAMPAFAEKLDDAQIAALVTYIRNAWGNRASAISTSDVSSLRERLKKSPE</sequence>
<keyword evidence="7" id="KW-0677">Repeat</keyword>
<dbReference type="Proteomes" id="UP001620461">
    <property type="component" value="Unassembled WGS sequence"/>
</dbReference>
<keyword evidence="4 11" id="KW-0349">Heme</keyword>
<feature type="domain" description="Cytochrome c" evidence="13">
    <location>
        <begin position="176"/>
        <end position="284"/>
    </location>
</feature>
<evidence type="ECO:0000256" key="1">
    <source>
        <dbReference type="ARBA" id="ARBA00004236"/>
    </source>
</evidence>
<dbReference type="InterPro" id="IPR009056">
    <property type="entry name" value="Cyt_c-like_dom"/>
</dbReference>
<proteinExistence type="predicted"/>
<evidence type="ECO:0000256" key="3">
    <source>
        <dbReference type="ARBA" id="ARBA00022475"/>
    </source>
</evidence>
<dbReference type="InterPro" id="IPR036909">
    <property type="entry name" value="Cyt_c-like_dom_sf"/>
</dbReference>
<reference evidence="14 15" key="1">
    <citation type="submission" date="2020-10" db="EMBL/GenBank/DDBJ databases">
        <title>Phylogeny of dyella-like bacteria.</title>
        <authorList>
            <person name="Fu J."/>
        </authorList>
    </citation>
    <scope>NUCLEOTIDE SEQUENCE [LARGE SCALE GENOMIC DNA]</scope>
    <source>
        <strain evidence="14 15">JP1</strain>
    </source>
</reference>
<evidence type="ECO:0000256" key="10">
    <source>
        <dbReference type="ARBA" id="ARBA00023136"/>
    </source>
</evidence>
<dbReference type="Gene3D" id="1.10.760.10">
    <property type="entry name" value="Cytochrome c-like domain"/>
    <property type="match status" value="2"/>
</dbReference>